<gene>
    <name evidence="2" type="ORF">Aconfl_22260</name>
</gene>
<keyword evidence="3" id="KW-1185">Reference proteome</keyword>
<dbReference type="EMBL" id="BTPD01000006">
    <property type="protein sequence ID" value="GMQ29583.1"/>
    <property type="molecule type" value="Genomic_DNA"/>
</dbReference>
<feature type="transmembrane region" description="Helical" evidence="1">
    <location>
        <begin position="12"/>
        <end position="34"/>
    </location>
</feature>
<evidence type="ECO:0000313" key="2">
    <source>
        <dbReference type="EMBL" id="GMQ29583.1"/>
    </source>
</evidence>
<dbReference type="Pfam" id="PF03929">
    <property type="entry name" value="PepSY_TM"/>
    <property type="match status" value="1"/>
</dbReference>
<protein>
    <submittedName>
        <fullName evidence="2">PepSY-associated TM helix domain-containing protein</fullName>
    </submittedName>
</protein>
<proteinExistence type="predicted"/>
<comment type="caution">
    <text evidence="2">The sequence shown here is derived from an EMBL/GenBank/DDBJ whole genome shotgun (WGS) entry which is preliminary data.</text>
</comment>
<feature type="transmembrane region" description="Helical" evidence="1">
    <location>
        <begin position="188"/>
        <end position="209"/>
    </location>
</feature>
<keyword evidence="1" id="KW-0472">Membrane</keyword>
<feature type="transmembrane region" description="Helical" evidence="1">
    <location>
        <begin position="137"/>
        <end position="159"/>
    </location>
</feature>
<evidence type="ECO:0000256" key="1">
    <source>
        <dbReference type="SAM" id="Phobius"/>
    </source>
</evidence>
<keyword evidence="1" id="KW-0812">Transmembrane</keyword>
<accession>A0ABQ6PPA7</accession>
<feature type="transmembrane region" description="Helical" evidence="1">
    <location>
        <begin position="342"/>
        <end position="363"/>
    </location>
</feature>
<evidence type="ECO:0000313" key="3">
    <source>
        <dbReference type="Proteomes" id="UP001338309"/>
    </source>
</evidence>
<name>A0ABQ6PPA7_9BACT</name>
<reference evidence="2 3" key="1">
    <citation type="submission" date="2023-08" db="EMBL/GenBank/DDBJ databases">
        <title>Draft genome sequence of Algoriphagus confluentis.</title>
        <authorList>
            <person name="Takatani N."/>
            <person name="Hosokawa M."/>
            <person name="Sawabe T."/>
        </authorList>
    </citation>
    <scope>NUCLEOTIDE SEQUENCE [LARGE SCALE GENOMIC DNA]</scope>
    <source>
        <strain evidence="2 3">NBRC 111222</strain>
    </source>
</reference>
<dbReference type="Proteomes" id="UP001338309">
    <property type="component" value="Unassembled WGS sequence"/>
</dbReference>
<dbReference type="InterPro" id="IPR005625">
    <property type="entry name" value="PepSY-ass_TM"/>
</dbReference>
<sequence>MRIKKAVRNLHLWLGLVSGLVLSIVGVTGSIYVFEPELSAFLERELYHLQGEESIFADDYAIAEYIERETGQLLQSIQWPKRGRDTYVFKLFEDPIWYYLDQSTGVITPGGEALGNSFFGFILELHTTLTLGETGRLVTGIATLIFTLMILTTGLYLWFPTNKGRRKSSFKIKWDANKKRLNYDLHNVTGFYFFLPLFLTGITGAAFYFDDEIQWAVDAITFSEPATESVWDTKSSRPEASPNAKLMSTLEALKEMNRYYPDFFKRNLWMTDQADGKLSFAYQHKTDLYLGPDHRIFLAVDPYTGQVLSENNPTKLPRGSALMAQWQLPIHFGEFGGYPTRIIWFIAGLLPAFLTFTGFKIWIGRKKNRNALEGRSKSKETNLSEPVARALTKV</sequence>
<organism evidence="2 3">
    <name type="scientific">Algoriphagus confluentis</name>
    <dbReference type="NCBI Taxonomy" id="1697556"/>
    <lineage>
        <taxon>Bacteria</taxon>
        <taxon>Pseudomonadati</taxon>
        <taxon>Bacteroidota</taxon>
        <taxon>Cytophagia</taxon>
        <taxon>Cytophagales</taxon>
        <taxon>Cyclobacteriaceae</taxon>
        <taxon>Algoriphagus</taxon>
    </lineage>
</organism>
<dbReference type="RefSeq" id="WP_338224300.1">
    <property type="nucleotide sequence ID" value="NZ_BTPD01000006.1"/>
</dbReference>
<dbReference type="PANTHER" id="PTHR34219">
    <property type="entry name" value="IRON-REGULATED INNER MEMBRANE PROTEIN-RELATED"/>
    <property type="match status" value="1"/>
</dbReference>
<keyword evidence="1" id="KW-1133">Transmembrane helix</keyword>